<gene>
    <name evidence="1" type="ORF">H4683_001232</name>
</gene>
<dbReference type="RefSeq" id="WP_192597942.1">
    <property type="nucleotide sequence ID" value="NZ_JADBEL010000004.1"/>
</dbReference>
<sequence length="116" mass="13773">MSETNEGRLEEVKRSAKWLYCFMGPVDVQSISEDMNWQIEQVEKAQQDVEKHLNSYREWFEEQTNFSNENEWLRESLAFYADSKNYQVNVVDQWEPEIKVMMDGGAKAAKLLEELK</sequence>
<name>A0A927MJL5_9BACL</name>
<organism evidence="1 2">
    <name type="scientific">Sporosarcina limicola</name>
    <dbReference type="NCBI Taxonomy" id="34101"/>
    <lineage>
        <taxon>Bacteria</taxon>
        <taxon>Bacillati</taxon>
        <taxon>Bacillota</taxon>
        <taxon>Bacilli</taxon>
        <taxon>Bacillales</taxon>
        <taxon>Caryophanaceae</taxon>
        <taxon>Sporosarcina</taxon>
    </lineage>
</organism>
<keyword evidence="2" id="KW-1185">Reference proteome</keyword>
<proteinExistence type="predicted"/>
<dbReference type="AlphaFoldDB" id="A0A927MJL5"/>
<reference evidence="1" key="1">
    <citation type="submission" date="2020-10" db="EMBL/GenBank/DDBJ databases">
        <title>Genomic Encyclopedia of Type Strains, Phase IV (KMG-IV): sequencing the most valuable type-strain genomes for metagenomic binning, comparative biology and taxonomic classification.</title>
        <authorList>
            <person name="Goeker M."/>
        </authorList>
    </citation>
    <scope>NUCLEOTIDE SEQUENCE</scope>
    <source>
        <strain evidence="1">DSM 13886</strain>
    </source>
</reference>
<dbReference type="Proteomes" id="UP000658225">
    <property type="component" value="Unassembled WGS sequence"/>
</dbReference>
<accession>A0A927MJL5</accession>
<dbReference type="EMBL" id="JADBEL010000004">
    <property type="protein sequence ID" value="MBE1554157.1"/>
    <property type="molecule type" value="Genomic_DNA"/>
</dbReference>
<comment type="caution">
    <text evidence="1">The sequence shown here is derived from an EMBL/GenBank/DDBJ whole genome shotgun (WGS) entry which is preliminary data.</text>
</comment>
<evidence type="ECO:0000313" key="1">
    <source>
        <dbReference type="EMBL" id="MBE1554157.1"/>
    </source>
</evidence>
<evidence type="ECO:0000313" key="2">
    <source>
        <dbReference type="Proteomes" id="UP000658225"/>
    </source>
</evidence>
<protein>
    <submittedName>
        <fullName evidence="1">Uncharacterized protein</fullName>
    </submittedName>
</protein>